<dbReference type="Gene3D" id="3.40.50.1820">
    <property type="entry name" value="alpha/beta hydrolase"/>
    <property type="match status" value="1"/>
</dbReference>
<gene>
    <name evidence="4" type="ORF">GCM10023195_10230</name>
</gene>
<dbReference type="EMBL" id="BAABHJ010000002">
    <property type="protein sequence ID" value="GAA4603160.1"/>
    <property type="molecule type" value="Genomic_DNA"/>
</dbReference>
<keyword evidence="2" id="KW-0812">Transmembrane</keyword>
<dbReference type="InterPro" id="IPR000073">
    <property type="entry name" value="AB_hydrolase_1"/>
</dbReference>
<dbReference type="PRINTS" id="PR00111">
    <property type="entry name" value="ABHYDROLASE"/>
</dbReference>
<sequence length="411" mass="43545">MIDQEDGAAPDRPRPDDHGPGAVAAGVRADEPEPADGAARPAGADERDGTGASPKAAGTVEATARPAAADEQDRPGVPPVPPGTAGPVPADRPRRPWWRRWARRLGLTALVLAVCATLFSFIYNAATAGRVRPPAGLTYVRTGDLLTRYRAWGSGGSPIVLVHGAAESADTWEPVAELLARDHRVYALDLNGSGYTSRRAPYDLDHQTRQLLAFLDALGLRRPVLVGHSSGAAAIADAALRSPDRVGGLMFLDGDALSTGAGPPPAFRHLVISPYRTTILRLVVRSDWVIRTIYSAQCGPGCPRLDAAGVEEWRRPFQVAGAESGIWGMLRYGVPGLPPDRLTRLRSTGMPKSVVYGAEDHVFAKDSAAQTARRIGAPDPTLIPGARHLTLISASSQVARAVEDLAARRTP</sequence>
<keyword evidence="2" id="KW-0472">Membrane</keyword>
<dbReference type="PANTHER" id="PTHR43689">
    <property type="entry name" value="HYDROLASE"/>
    <property type="match status" value="1"/>
</dbReference>
<feature type="transmembrane region" description="Helical" evidence="2">
    <location>
        <begin position="105"/>
        <end position="123"/>
    </location>
</feature>
<keyword evidence="5" id="KW-1185">Reference proteome</keyword>
<dbReference type="RefSeq" id="WP_345348993.1">
    <property type="nucleotide sequence ID" value="NZ_BAABHJ010000002.1"/>
</dbReference>
<feature type="domain" description="AB hydrolase-1" evidence="3">
    <location>
        <begin position="158"/>
        <end position="264"/>
    </location>
</feature>
<accession>A0ABP8TB41</accession>
<evidence type="ECO:0000256" key="2">
    <source>
        <dbReference type="SAM" id="Phobius"/>
    </source>
</evidence>
<evidence type="ECO:0000313" key="4">
    <source>
        <dbReference type="EMBL" id="GAA4603160.1"/>
    </source>
</evidence>
<feature type="region of interest" description="Disordered" evidence="1">
    <location>
        <begin position="1"/>
        <end position="93"/>
    </location>
</feature>
<feature type="compositionally biased region" description="Basic and acidic residues" evidence="1">
    <location>
        <begin position="9"/>
        <end position="19"/>
    </location>
</feature>
<reference evidence="5" key="1">
    <citation type="journal article" date="2019" name="Int. J. Syst. Evol. Microbiol.">
        <title>The Global Catalogue of Microorganisms (GCM) 10K type strain sequencing project: providing services to taxonomists for standard genome sequencing and annotation.</title>
        <authorList>
            <consortium name="The Broad Institute Genomics Platform"/>
            <consortium name="The Broad Institute Genome Sequencing Center for Infectious Disease"/>
            <person name="Wu L."/>
            <person name="Ma J."/>
        </authorList>
    </citation>
    <scope>NUCLEOTIDE SEQUENCE [LARGE SCALE GENOMIC DNA]</scope>
    <source>
        <strain evidence="5">JCM 17938</strain>
    </source>
</reference>
<dbReference type="InterPro" id="IPR029058">
    <property type="entry name" value="AB_hydrolase_fold"/>
</dbReference>
<keyword evidence="2" id="KW-1133">Transmembrane helix</keyword>
<dbReference type="PANTHER" id="PTHR43689:SF8">
    <property type="entry name" value="ALPHA_BETA-HYDROLASES SUPERFAMILY PROTEIN"/>
    <property type="match status" value="1"/>
</dbReference>
<protein>
    <recommendedName>
        <fullName evidence="3">AB hydrolase-1 domain-containing protein</fullName>
    </recommendedName>
</protein>
<proteinExistence type="predicted"/>
<dbReference type="Proteomes" id="UP001500212">
    <property type="component" value="Unassembled WGS sequence"/>
</dbReference>
<name>A0ABP8TB41_9ACTN</name>
<evidence type="ECO:0000259" key="3">
    <source>
        <dbReference type="Pfam" id="PF00561"/>
    </source>
</evidence>
<organism evidence="4 5">
    <name type="scientific">Actinoallomurus liliacearum</name>
    <dbReference type="NCBI Taxonomy" id="1080073"/>
    <lineage>
        <taxon>Bacteria</taxon>
        <taxon>Bacillati</taxon>
        <taxon>Actinomycetota</taxon>
        <taxon>Actinomycetes</taxon>
        <taxon>Streptosporangiales</taxon>
        <taxon>Thermomonosporaceae</taxon>
        <taxon>Actinoallomurus</taxon>
    </lineage>
</organism>
<dbReference type="SUPFAM" id="SSF53474">
    <property type="entry name" value="alpha/beta-Hydrolases"/>
    <property type="match status" value="1"/>
</dbReference>
<comment type="caution">
    <text evidence="4">The sequence shown here is derived from an EMBL/GenBank/DDBJ whole genome shotgun (WGS) entry which is preliminary data.</text>
</comment>
<dbReference type="Pfam" id="PF00561">
    <property type="entry name" value="Abhydrolase_1"/>
    <property type="match status" value="1"/>
</dbReference>
<evidence type="ECO:0000313" key="5">
    <source>
        <dbReference type="Proteomes" id="UP001500212"/>
    </source>
</evidence>
<evidence type="ECO:0000256" key="1">
    <source>
        <dbReference type="SAM" id="MobiDB-lite"/>
    </source>
</evidence>